<evidence type="ECO:0000313" key="6">
    <source>
        <dbReference type="EMBL" id="KAA2237832.1"/>
    </source>
</evidence>
<evidence type="ECO:0000256" key="1">
    <source>
        <dbReference type="ARBA" id="ARBA00004127"/>
    </source>
</evidence>
<dbReference type="RefSeq" id="WP_149816443.1">
    <property type="nucleotide sequence ID" value="NZ_VUOA01000017.1"/>
</dbReference>
<sequence length="136" mass="14830">MSESILKPFTKAEMDAMRGTSGDPETMDAAGPTPEETTLLARVWDKVRRVGRRLPFAEDVLAAYFCVLDPVTPRRVRFVLIGALAYFVLPTDAIADFLPIIGFTDDAAVLAAAIAGVASSIRPEHREQAREALQQV</sequence>
<comment type="subcellular location">
    <subcellularLocation>
        <location evidence="1">Endomembrane system</location>
        <topology evidence="1">Multi-pass membrane protein</topology>
    </subcellularLocation>
</comment>
<dbReference type="EMBL" id="VUOA01000017">
    <property type="protein sequence ID" value="KAA2237832.1"/>
    <property type="molecule type" value="Genomic_DNA"/>
</dbReference>
<evidence type="ECO:0000256" key="3">
    <source>
        <dbReference type="ARBA" id="ARBA00022989"/>
    </source>
</evidence>
<evidence type="ECO:0000313" key="7">
    <source>
        <dbReference type="Proteomes" id="UP000323142"/>
    </source>
</evidence>
<organism evidence="6 7">
    <name type="scientific">Salinarimonas soli</name>
    <dbReference type="NCBI Taxonomy" id="1638099"/>
    <lineage>
        <taxon>Bacteria</taxon>
        <taxon>Pseudomonadati</taxon>
        <taxon>Pseudomonadota</taxon>
        <taxon>Alphaproteobacteria</taxon>
        <taxon>Hyphomicrobiales</taxon>
        <taxon>Salinarimonadaceae</taxon>
        <taxon>Salinarimonas</taxon>
    </lineage>
</organism>
<comment type="caution">
    <text evidence="6">The sequence shown here is derived from an EMBL/GenBank/DDBJ whole genome shotgun (WGS) entry which is preliminary data.</text>
</comment>
<keyword evidence="7" id="KW-1185">Reference proteome</keyword>
<keyword evidence="4" id="KW-0472">Membrane</keyword>
<dbReference type="OrthoDB" id="9813247at2"/>
<dbReference type="InterPro" id="IPR010652">
    <property type="entry name" value="DUF1232"/>
</dbReference>
<feature type="domain" description="DUF1232" evidence="5">
    <location>
        <begin position="77"/>
        <end position="111"/>
    </location>
</feature>
<reference evidence="6 7" key="2">
    <citation type="submission" date="2019-09" db="EMBL/GenBank/DDBJ databases">
        <authorList>
            <person name="Jin C."/>
        </authorList>
    </citation>
    <scope>NUCLEOTIDE SEQUENCE [LARGE SCALE GENOMIC DNA]</scope>
    <source>
        <strain evidence="6 7">BN140002</strain>
    </source>
</reference>
<proteinExistence type="predicted"/>
<gene>
    <name evidence="6" type="ORF">F0L46_07490</name>
</gene>
<reference evidence="6 7" key="1">
    <citation type="submission" date="2019-09" db="EMBL/GenBank/DDBJ databases">
        <title>Salinarimonas rosea gen. nov., sp. nov., a new member of the a-2 subgroup of the Proteobacteria.</title>
        <authorList>
            <person name="Liu J."/>
        </authorList>
    </citation>
    <scope>NUCLEOTIDE SEQUENCE [LARGE SCALE GENOMIC DNA]</scope>
    <source>
        <strain evidence="6 7">BN140002</strain>
    </source>
</reference>
<evidence type="ECO:0000256" key="2">
    <source>
        <dbReference type="ARBA" id="ARBA00022692"/>
    </source>
</evidence>
<evidence type="ECO:0000256" key="4">
    <source>
        <dbReference type="ARBA" id="ARBA00023136"/>
    </source>
</evidence>
<dbReference type="GO" id="GO:0012505">
    <property type="term" value="C:endomembrane system"/>
    <property type="evidence" value="ECO:0007669"/>
    <property type="project" value="UniProtKB-SubCell"/>
</dbReference>
<dbReference type="Pfam" id="PF06803">
    <property type="entry name" value="DUF1232"/>
    <property type="match status" value="1"/>
</dbReference>
<dbReference type="AlphaFoldDB" id="A0A5B2VHK6"/>
<name>A0A5B2VHK6_9HYPH</name>
<keyword evidence="2" id="KW-0812">Transmembrane</keyword>
<evidence type="ECO:0000259" key="5">
    <source>
        <dbReference type="Pfam" id="PF06803"/>
    </source>
</evidence>
<protein>
    <submittedName>
        <fullName evidence="6">DUF1232 domain-containing protein</fullName>
    </submittedName>
</protein>
<keyword evidence="3" id="KW-1133">Transmembrane helix</keyword>
<dbReference type="Proteomes" id="UP000323142">
    <property type="component" value="Unassembled WGS sequence"/>
</dbReference>
<accession>A0A5B2VHK6</accession>